<protein>
    <submittedName>
        <fullName evidence="1">Uncharacterized protein</fullName>
    </submittedName>
</protein>
<dbReference type="Proteomes" id="UP000003835">
    <property type="component" value="Unassembled WGS sequence"/>
</dbReference>
<dbReference type="EMBL" id="DS989857">
    <property type="protein sequence ID" value="EDX73527.1"/>
    <property type="molecule type" value="Genomic_DNA"/>
</dbReference>
<gene>
    <name evidence="1" type="ORF">MC7420_3701</name>
</gene>
<proteinExistence type="predicted"/>
<dbReference type="HOGENOM" id="CLU_3166757_0_0_3"/>
<accession>B4VX61</accession>
<sequence length="47" mass="5064">MHSSQKNSLETPVIVFDLAAEESSAKSNRFPCTKVGKTPTALLTNDV</sequence>
<name>B4VX61_9CYAN</name>
<evidence type="ECO:0000313" key="1">
    <source>
        <dbReference type="EMBL" id="EDX73527.1"/>
    </source>
</evidence>
<organism evidence="1 2">
    <name type="scientific">Coleofasciculus chthonoplastes PCC 7420</name>
    <dbReference type="NCBI Taxonomy" id="118168"/>
    <lineage>
        <taxon>Bacteria</taxon>
        <taxon>Bacillati</taxon>
        <taxon>Cyanobacteriota</taxon>
        <taxon>Cyanophyceae</taxon>
        <taxon>Coleofasciculales</taxon>
        <taxon>Coleofasciculaceae</taxon>
        <taxon>Coleofasciculus</taxon>
    </lineage>
</organism>
<keyword evidence="2" id="KW-1185">Reference proteome</keyword>
<evidence type="ECO:0000313" key="2">
    <source>
        <dbReference type="Proteomes" id="UP000003835"/>
    </source>
</evidence>
<dbReference type="AlphaFoldDB" id="B4VX61"/>
<reference evidence="1 2" key="1">
    <citation type="submission" date="2008-07" db="EMBL/GenBank/DDBJ databases">
        <authorList>
            <person name="Tandeau de Marsac N."/>
            <person name="Ferriera S."/>
            <person name="Johnson J."/>
            <person name="Kravitz S."/>
            <person name="Beeson K."/>
            <person name="Sutton G."/>
            <person name="Rogers Y.-H."/>
            <person name="Friedman R."/>
            <person name="Frazier M."/>
            <person name="Venter J.C."/>
        </authorList>
    </citation>
    <scope>NUCLEOTIDE SEQUENCE [LARGE SCALE GENOMIC DNA]</scope>
    <source>
        <strain evidence="1 2">PCC 7420</strain>
    </source>
</reference>